<dbReference type="SUPFAM" id="SSF53335">
    <property type="entry name" value="S-adenosyl-L-methionine-dependent methyltransferases"/>
    <property type="match status" value="1"/>
</dbReference>
<dbReference type="KEGG" id="pchm:VFPPC_13212"/>
<dbReference type="Gene3D" id="3.40.50.150">
    <property type="entry name" value="Vaccinia Virus protein VP39"/>
    <property type="match status" value="1"/>
</dbReference>
<reference evidence="3 4" key="1">
    <citation type="journal article" date="2016" name="PLoS Pathog.">
        <title>Biosynthesis of antibiotic leucinostatins in bio-control fungus Purpureocillium lilacinum and their inhibition on phytophthora revealed by genome mining.</title>
        <authorList>
            <person name="Wang G."/>
            <person name="Liu Z."/>
            <person name="Lin R."/>
            <person name="Li E."/>
            <person name="Mao Z."/>
            <person name="Ling J."/>
            <person name="Yang Y."/>
            <person name="Yin W.B."/>
            <person name="Xie B."/>
        </authorList>
    </citation>
    <scope>NUCLEOTIDE SEQUENCE [LARGE SCALE GENOMIC DNA]</scope>
    <source>
        <strain evidence="3">170</strain>
    </source>
</reference>
<evidence type="ECO:0000313" key="4">
    <source>
        <dbReference type="Proteomes" id="UP000078397"/>
    </source>
</evidence>
<comment type="caution">
    <text evidence="3">The sequence shown here is derived from an EMBL/GenBank/DDBJ whole genome shotgun (WGS) entry which is preliminary data.</text>
</comment>
<evidence type="ECO:0000313" key="3">
    <source>
        <dbReference type="EMBL" id="OAQ61123.1"/>
    </source>
</evidence>
<dbReference type="STRING" id="1380566.A0A179F7H6"/>
<proteinExistence type="inferred from homology"/>
<dbReference type="GO" id="GO:0032259">
    <property type="term" value="P:methylation"/>
    <property type="evidence" value="ECO:0007669"/>
    <property type="project" value="UniProtKB-KW"/>
</dbReference>
<dbReference type="PANTHER" id="PTHR43591">
    <property type="entry name" value="METHYLTRANSFERASE"/>
    <property type="match status" value="1"/>
</dbReference>
<dbReference type="GO" id="GO:0008168">
    <property type="term" value="F:methyltransferase activity"/>
    <property type="evidence" value="ECO:0007669"/>
    <property type="project" value="UniProtKB-KW"/>
</dbReference>
<name>A0A179F7H6_METCM</name>
<dbReference type="Pfam" id="PF13649">
    <property type="entry name" value="Methyltransf_25"/>
    <property type="match status" value="1"/>
</dbReference>
<feature type="domain" description="Methyltransferase" evidence="2">
    <location>
        <begin position="60"/>
        <end position="155"/>
    </location>
</feature>
<dbReference type="PANTHER" id="PTHR43591:SF110">
    <property type="entry name" value="RHODANESE DOMAIN-CONTAINING PROTEIN"/>
    <property type="match status" value="1"/>
</dbReference>
<evidence type="ECO:0000259" key="2">
    <source>
        <dbReference type="Pfam" id="PF13649"/>
    </source>
</evidence>
<dbReference type="InterPro" id="IPR029063">
    <property type="entry name" value="SAM-dependent_MTases_sf"/>
</dbReference>
<dbReference type="InterPro" id="IPR041698">
    <property type="entry name" value="Methyltransf_25"/>
</dbReference>
<dbReference type="OrthoDB" id="184880at2759"/>
<keyword evidence="3" id="KW-0489">Methyltransferase</keyword>
<accession>A0A179F7H6</accession>
<dbReference type="AlphaFoldDB" id="A0A179F7H6"/>
<dbReference type="EMBL" id="LSBJ02000001">
    <property type="protein sequence ID" value="OAQ61123.1"/>
    <property type="molecule type" value="Genomic_DNA"/>
</dbReference>
<gene>
    <name evidence="3" type="ORF">VFPPC_13212</name>
</gene>
<dbReference type="CDD" id="cd02440">
    <property type="entry name" value="AdoMet_MTases"/>
    <property type="match status" value="1"/>
</dbReference>
<keyword evidence="3" id="KW-0808">Transferase</keyword>
<dbReference type="RefSeq" id="XP_018138932.1">
    <property type="nucleotide sequence ID" value="XM_018290989.1"/>
</dbReference>
<sequence>MANSTLDENSSSLDESRQAYMLPHSQREIERMKNQHEWVKAAFGGLIKAPVDYEQKNQSILDSATADGTWLCDTGTMFPPETELVGFDIAPELYPPADLLPPNVELVVGDLLQSLPEKWAKHFDLVHQRFVFPGFPAEAIDEFVDKLMECVKPGGWIQFVEPVANENVSGPGPSAFAILHQLANTFMKSPNPKNVILEKLESAGFINVNMETLDIVVGKYQSNKELDARGRKNMRATINNMLAFTNANDLGLSDTDWETLRDRFDEDMSTYRTAVRHVIIWAQRPL</sequence>
<organism evidence="3 4">
    <name type="scientific">Pochonia chlamydosporia 170</name>
    <dbReference type="NCBI Taxonomy" id="1380566"/>
    <lineage>
        <taxon>Eukaryota</taxon>
        <taxon>Fungi</taxon>
        <taxon>Dikarya</taxon>
        <taxon>Ascomycota</taxon>
        <taxon>Pezizomycotina</taxon>
        <taxon>Sordariomycetes</taxon>
        <taxon>Hypocreomycetidae</taxon>
        <taxon>Hypocreales</taxon>
        <taxon>Clavicipitaceae</taxon>
        <taxon>Pochonia</taxon>
    </lineage>
</organism>
<protein>
    <submittedName>
        <fullName evidence="3">Methyltransferase</fullName>
    </submittedName>
</protein>
<dbReference type="Proteomes" id="UP000078397">
    <property type="component" value="Unassembled WGS sequence"/>
</dbReference>
<evidence type="ECO:0000256" key="1">
    <source>
        <dbReference type="ARBA" id="ARBA00038158"/>
    </source>
</evidence>
<keyword evidence="4" id="KW-1185">Reference proteome</keyword>
<comment type="similarity">
    <text evidence="1">Belongs to the methyltransferase superfamily. LaeA methyltransferase family.</text>
</comment>
<dbReference type="GeneID" id="28854983"/>